<organism evidence="1 2">
    <name type="scientific">Persea americana</name>
    <name type="common">Avocado</name>
    <dbReference type="NCBI Taxonomy" id="3435"/>
    <lineage>
        <taxon>Eukaryota</taxon>
        <taxon>Viridiplantae</taxon>
        <taxon>Streptophyta</taxon>
        <taxon>Embryophyta</taxon>
        <taxon>Tracheophyta</taxon>
        <taxon>Spermatophyta</taxon>
        <taxon>Magnoliopsida</taxon>
        <taxon>Magnoliidae</taxon>
        <taxon>Laurales</taxon>
        <taxon>Lauraceae</taxon>
        <taxon>Persea</taxon>
    </lineage>
</organism>
<reference evidence="1 2" key="1">
    <citation type="journal article" date="2022" name="Hortic Res">
        <title>A haplotype resolved chromosomal level avocado genome allows analysis of novel avocado genes.</title>
        <authorList>
            <person name="Nath O."/>
            <person name="Fletcher S.J."/>
            <person name="Hayward A."/>
            <person name="Shaw L.M."/>
            <person name="Masouleh A.K."/>
            <person name="Furtado A."/>
            <person name="Henry R.J."/>
            <person name="Mitter N."/>
        </authorList>
    </citation>
    <scope>NUCLEOTIDE SEQUENCE [LARGE SCALE GENOMIC DNA]</scope>
    <source>
        <strain evidence="2">cv. Hass</strain>
    </source>
</reference>
<evidence type="ECO:0000313" key="1">
    <source>
        <dbReference type="EMBL" id="KAJ8635405.1"/>
    </source>
</evidence>
<gene>
    <name evidence="1" type="ORF">MRB53_009672</name>
</gene>
<name>A0ACC2LQ09_PERAE</name>
<protein>
    <submittedName>
        <fullName evidence="1">Uncharacterized protein</fullName>
    </submittedName>
</protein>
<proteinExistence type="predicted"/>
<comment type="caution">
    <text evidence="1">The sequence shown here is derived from an EMBL/GenBank/DDBJ whole genome shotgun (WGS) entry which is preliminary data.</text>
</comment>
<keyword evidence="2" id="KW-1185">Reference proteome</keyword>
<accession>A0ACC2LQ09</accession>
<dbReference type="Proteomes" id="UP001234297">
    <property type="component" value="Chromosome 3"/>
</dbReference>
<dbReference type="EMBL" id="CM056811">
    <property type="protein sequence ID" value="KAJ8635405.1"/>
    <property type="molecule type" value="Genomic_DNA"/>
</dbReference>
<evidence type="ECO:0000313" key="2">
    <source>
        <dbReference type="Proteomes" id="UP001234297"/>
    </source>
</evidence>
<sequence>MFLYTISSSLPKDLVLRFDIHKKLDKHRGCVNTVWFKEGGDILISGSDDRMVMLWNWNAGRVKLSFHSEHTNNVFQAKMISYSDDLSIVTCVADGQWKRSSDSDNGAENKNHRSDFKYCAVVLAAPYEWFKGWKGGNVGSLLNS</sequence>